<gene>
    <name evidence="7" type="ORF">SAMN04487905_106287</name>
</gene>
<dbReference type="InterPro" id="IPR000073">
    <property type="entry name" value="AB_hydrolase_1"/>
</dbReference>
<keyword evidence="2 5" id="KW-0732">Signal</keyword>
<evidence type="ECO:0000313" key="7">
    <source>
        <dbReference type="EMBL" id="SDP65284.1"/>
    </source>
</evidence>
<dbReference type="AlphaFoldDB" id="A0A1H0UGH5"/>
<keyword evidence="8" id="KW-1185">Reference proteome</keyword>
<dbReference type="PROSITE" id="PS51257">
    <property type="entry name" value="PROKAR_LIPOPROTEIN"/>
    <property type="match status" value="1"/>
</dbReference>
<evidence type="ECO:0000256" key="5">
    <source>
        <dbReference type="SAM" id="SignalP"/>
    </source>
</evidence>
<comment type="similarity">
    <text evidence="1">Belongs to the peptidase S33 family.</text>
</comment>
<protein>
    <submittedName>
        <fullName evidence="7">Alpha/beta hydrolase fold</fullName>
    </submittedName>
</protein>
<dbReference type="InterPro" id="IPR029058">
    <property type="entry name" value="AB_hydrolase_fold"/>
</dbReference>
<dbReference type="SUPFAM" id="SSF53474">
    <property type="entry name" value="alpha/beta-Hydrolases"/>
    <property type="match status" value="1"/>
</dbReference>
<evidence type="ECO:0000256" key="4">
    <source>
        <dbReference type="SAM" id="MobiDB-lite"/>
    </source>
</evidence>
<evidence type="ECO:0000256" key="1">
    <source>
        <dbReference type="ARBA" id="ARBA00010088"/>
    </source>
</evidence>
<evidence type="ECO:0000313" key="8">
    <source>
        <dbReference type="Proteomes" id="UP000199497"/>
    </source>
</evidence>
<sequence>MSRVTIPRMFRPRTVVAAVALLGVVTACSNTQEPSQQDNQQSTAQSPAPELERYYQQSLDWEGCASYATTPRAEKLFDTEGLECARLTVPLDYDEPDGETAEIGVLRRPASDEQARVGSLVSNPGGPGASGMTSTAARVSKIEGTELGEKFDMVGFDPRGVGASTPRVKCLTDEEKDAARLNSEAITSDAAVDRIEKENRRYAEKCAERSGEKLLANVGTDSVARDMDVLRAALGDEELTYLGYSYGTRLGAEYASRFPERVRAMVLDGAMAPGNWDRAEMNLRQAAGFQQAFDAFAQWCARQRRCALGGDPDRAVERYHEITRPLIGSPASTVFEGRELSYADAEIGFVQALYSKRYWQPLNTGLSRLANGDGSVMLQLADLYHGRAKDGSYSNIMAVYTAVTCVDADRIGGREDYREFNRKYRRAAPFTDNGHPVSSARDACAFWPVPETGDKPEPRPEKLPETLVISTTGDPATPYENGRRLADALGGGLLTYEGEGHTVFLHGNDCVNEAGTRYLVDLKLPEQDKRCSA</sequence>
<dbReference type="InterPro" id="IPR051601">
    <property type="entry name" value="Serine_prot/Carboxylest_S33"/>
</dbReference>
<proteinExistence type="inferred from homology"/>
<feature type="region of interest" description="Disordered" evidence="4">
    <location>
        <begin position="30"/>
        <end position="49"/>
    </location>
</feature>
<dbReference type="Pfam" id="PF00561">
    <property type="entry name" value="Abhydrolase_1"/>
    <property type="match status" value="1"/>
</dbReference>
<accession>A0A1H0UGH5</accession>
<evidence type="ECO:0000256" key="3">
    <source>
        <dbReference type="ARBA" id="ARBA00022801"/>
    </source>
</evidence>
<feature type="signal peptide" evidence="5">
    <location>
        <begin position="1"/>
        <end position="17"/>
    </location>
</feature>
<dbReference type="Proteomes" id="UP000199497">
    <property type="component" value="Unassembled WGS sequence"/>
</dbReference>
<evidence type="ECO:0000256" key="2">
    <source>
        <dbReference type="ARBA" id="ARBA00022729"/>
    </source>
</evidence>
<keyword evidence="3 7" id="KW-0378">Hydrolase</keyword>
<dbReference type="PANTHER" id="PTHR43248:SF29">
    <property type="entry name" value="TRIPEPTIDYL AMINOPEPTIDASE"/>
    <property type="match status" value="1"/>
</dbReference>
<feature type="domain" description="AB hydrolase-1" evidence="6">
    <location>
        <begin position="123"/>
        <end position="505"/>
    </location>
</feature>
<dbReference type="STRING" id="405564.SAMN04487905_106287"/>
<dbReference type="EMBL" id="FNJR01000006">
    <property type="protein sequence ID" value="SDP65284.1"/>
    <property type="molecule type" value="Genomic_DNA"/>
</dbReference>
<feature type="compositionally biased region" description="Polar residues" evidence="4">
    <location>
        <begin position="30"/>
        <end position="46"/>
    </location>
</feature>
<evidence type="ECO:0000259" key="6">
    <source>
        <dbReference type="Pfam" id="PF00561"/>
    </source>
</evidence>
<organism evidence="7 8">
    <name type="scientific">Actinopolyspora xinjiangensis</name>
    <dbReference type="NCBI Taxonomy" id="405564"/>
    <lineage>
        <taxon>Bacteria</taxon>
        <taxon>Bacillati</taxon>
        <taxon>Actinomycetota</taxon>
        <taxon>Actinomycetes</taxon>
        <taxon>Actinopolysporales</taxon>
        <taxon>Actinopolysporaceae</taxon>
        <taxon>Actinopolyspora</taxon>
    </lineage>
</organism>
<dbReference type="Gene3D" id="3.40.50.1820">
    <property type="entry name" value="alpha/beta hydrolase"/>
    <property type="match status" value="1"/>
</dbReference>
<dbReference type="PANTHER" id="PTHR43248">
    <property type="entry name" value="2-SUCCINYL-6-HYDROXY-2,4-CYCLOHEXADIENE-1-CARBOXYLATE SYNTHASE"/>
    <property type="match status" value="1"/>
</dbReference>
<reference evidence="8" key="1">
    <citation type="submission" date="2016-10" db="EMBL/GenBank/DDBJ databases">
        <authorList>
            <person name="Varghese N."/>
            <person name="Submissions S."/>
        </authorList>
    </citation>
    <scope>NUCLEOTIDE SEQUENCE [LARGE SCALE GENOMIC DNA]</scope>
    <source>
        <strain evidence="8">DSM 46732</strain>
    </source>
</reference>
<feature type="chain" id="PRO_5039528586" evidence="5">
    <location>
        <begin position="18"/>
        <end position="533"/>
    </location>
</feature>
<name>A0A1H0UGH5_9ACTN</name>
<dbReference type="GO" id="GO:0016787">
    <property type="term" value="F:hydrolase activity"/>
    <property type="evidence" value="ECO:0007669"/>
    <property type="project" value="UniProtKB-KW"/>
</dbReference>